<comment type="caution">
    <text evidence="11">The sequence shown here is derived from an EMBL/GenBank/DDBJ whole genome shotgun (WGS) entry which is preliminary data.</text>
</comment>
<organism evidence="11 12">
    <name type="scientific">Halomonas organivorans</name>
    <dbReference type="NCBI Taxonomy" id="257772"/>
    <lineage>
        <taxon>Bacteria</taxon>
        <taxon>Pseudomonadati</taxon>
        <taxon>Pseudomonadota</taxon>
        <taxon>Gammaproteobacteria</taxon>
        <taxon>Oceanospirillales</taxon>
        <taxon>Halomonadaceae</taxon>
        <taxon>Halomonas</taxon>
    </lineage>
</organism>
<dbReference type="PANTHER" id="PTHR35011:SF2">
    <property type="entry name" value="2,3-DIKETO-L-GULONATE TRAP TRANSPORTER SMALL PERMEASE PROTEIN YIAM"/>
    <property type="match status" value="1"/>
</dbReference>
<evidence type="ECO:0000313" key="12">
    <source>
        <dbReference type="Proteomes" id="UP000525987"/>
    </source>
</evidence>
<comment type="function">
    <text evidence="9">Part of the tripartite ATP-independent periplasmic (TRAP) transport system.</text>
</comment>
<feature type="transmembrane region" description="Helical" evidence="9">
    <location>
        <begin position="85"/>
        <end position="107"/>
    </location>
</feature>
<evidence type="ECO:0000256" key="7">
    <source>
        <dbReference type="ARBA" id="ARBA00023136"/>
    </source>
</evidence>
<evidence type="ECO:0000256" key="1">
    <source>
        <dbReference type="ARBA" id="ARBA00004429"/>
    </source>
</evidence>
<evidence type="ECO:0000256" key="2">
    <source>
        <dbReference type="ARBA" id="ARBA00022448"/>
    </source>
</evidence>
<evidence type="ECO:0000259" key="10">
    <source>
        <dbReference type="Pfam" id="PF04290"/>
    </source>
</evidence>
<feature type="domain" description="Tripartite ATP-independent periplasmic transporters DctQ component" evidence="10">
    <location>
        <begin position="23"/>
        <end position="148"/>
    </location>
</feature>
<dbReference type="GO" id="GO:0005886">
    <property type="term" value="C:plasma membrane"/>
    <property type="evidence" value="ECO:0007669"/>
    <property type="project" value="UniProtKB-SubCell"/>
</dbReference>
<keyword evidence="6 9" id="KW-1133">Transmembrane helix</keyword>
<keyword evidence="5 9" id="KW-0812">Transmembrane</keyword>
<dbReference type="GO" id="GO:0022857">
    <property type="term" value="F:transmembrane transporter activity"/>
    <property type="evidence" value="ECO:0007669"/>
    <property type="project" value="UniProtKB-UniRule"/>
</dbReference>
<keyword evidence="4 9" id="KW-0997">Cell inner membrane</keyword>
<evidence type="ECO:0000256" key="9">
    <source>
        <dbReference type="RuleBase" id="RU369079"/>
    </source>
</evidence>
<evidence type="ECO:0000256" key="5">
    <source>
        <dbReference type="ARBA" id="ARBA00022692"/>
    </source>
</evidence>
<comment type="subunit">
    <text evidence="9">The complex comprises the extracytoplasmic solute receptor protein and the two transmembrane proteins.</text>
</comment>
<keyword evidence="12" id="KW-1185">Reference proteome</keyword>
<sequence length="162" mass="18322">MEHVRTLLDRVILTVCCGLFITMVMAASWQVISRYALNSPSTISEAFLRFSLVWMSMIAIAYVAGLREHVSLTLFIDKLDGLWKVMLEISIEILFIFFAVFVMIYGGTQAAYNTMSQIYPMLGIPKGVLYMSLPVSGSIIVIYCLMNCQQILQDSYSFRSQS</sequence>
<comment type="similarity">
    <text evidence="8 9">Belongs to the TRAP transporter small permease family.</text>
</comment>
<name>A0A7W5BZ57_9GAMM</name>
<dbReference type="AlphaFoldDB" id="A0A7W5BZ57"/>
<evidence type="ECO:0000256" key="8">
    <source>
        <dbReference type="ARBA" id="ARBA00038436"/>
    </source>
</evidence>
<keyword evidence="3" id="KW-1003">Cell membrane</keyword>
<protein>
    <recommendedName>
        <fullName evidence="9">TRAP transporter small permease protein</fullName>
    </recommendedName>
</protein>
<reference evidence="11 12" key="1">
    <citation type="submission" date="2020-08" db="EMBL/GenBank/DDBJ databases">
        <title>Genomic Encyclopedia of Type Strains, Phase III (KMG-III): the genomes of soil and plant-associated and newly described type strains.</title>
        <authorList>
            <person name="Whitman W."/>
        </authorList>
    </citation>
    <scope>NUCLEOTIDE SEQUENCE [LARGE SCALE GENOMIC DNA]</scope>
    <source>
        <strain evidence="11 12">CECT 5995</strain>
    </source>
</reference>
<dbReference type="GO" id="GO:0015740">
    <property type="term" value="P:C4-dicarboxylate transport"/>
    <property type="evidence" value="ECO:0007669"/>
    <property type="project" value="TreeGrafter"/>
</dbReference>
<keyword evidence="2 9" id="KW-0813">Transport</keyword>
<gene>
    <name evidence="11" type="ORF">FHR96_002747</name>
</gene>
<feature type="transmembrane region" description="Helical" evidence="9">
    <location>
        <begin position="127"/>
        <end position="146"/>
    </location>
</feature>
<feature type="transmembrane region" description="Helical" evidence="9">
    <location>
        <begin position="47"/>
        <end position="64"/>
    </location>
</feature>
<evidence type="ECO:0000313" key="11">
    <source>
        <dbReference type="EMBL" id="MBB3141866.1"/>
    </source>
</evidence>
<evidence type="ECO:0000256" key="6">
    <source>
        <dbReference type="ARBA" id="ARBA00022989"/>
    </source>
</evidence>
<keyword evidence="7 9" id="KW-0472">Membrane</keyword>
<dbReference type="InterPro" id="IPR055348">
    <property type="entry name" value="DctQ"/>
</dbReference>
<dbReference type="Pfam" id="PF04290">
    <property type="entry name" value="DctQ"/>
    <property type="match status" value="1"/>
</dbReference>
<evidence type="ECO:0000256" key="4">
    <source>
        <dbReference type="ARBA" id="ARBA00022519"/>
    </source>
</evidence>
<proteinExistence type="inferred from homology"/>
<evidence type="ECO:0000256" key="3">
    <source>
        <dbReference type="ARBA" id="ARBA00022475"/>
    </source>
</evidence>
<dbReference type="PANTHER" id="PTHR35011">
    <property type="entry name" value="2,3-DIKETO-L-GULONATE TRAP TRANSPORTER SMALL PERMEASE PROTEIN YIAM"/>
    <property type="match status" value="1"/>
</dbReference>
<dbReference type="InterPro" id="IPR007387">
    <property type="entry name" value="TRAP_DctQ"/>
</dbReference>
<dbReference type="Proteomes" id="UP000525987">
    <property type="component" value="Unassembled WGS sequence"/>
</dbReference>
<dbReference type="EMBL" id="JACHXM010000014">
    <property type="protein sequence ID" value="MBB3141866.1"/>
    <property type="molecule type" value="Genomic_DNA"/>
</dbReference>
<feature type="transmembrane region" description="Helical" evidence="9">
    <location>
        <begin position="12"/>
        <end position="32"/>
    </location>
</feature>
<dbReference type="RefSeq" id="WP_183388226.1">
    <property type="nucleotide sequence ID" value="NZ_JACHXM010000014.1"/>
</dbReference>
<comment type="subcellular location">
    <subcellularLocation>
        <location evidence="1 9">Cell inner membrane</location>
        <topology evidence="1 9">Multi-pass membrane protein</topology>
    </subcellularLocation>
</comment>
<accession>A0A7W5BZ57</accession>